<proteinExistence type="predicted"/>
<evidence type="ECO:0000313" key="1">
    <source>
        <dbReference type="EMBL" id="QIZ70099.1"/>
    </source>
</evidence>
<gene>
    <name evidence="1" type="ORF">HCG48_05545</name>
</gene>
<accession>A0A6H1TXL0</accession>
<dbReference type="AlphaFoldDB" id="A0A6H1TXL0"/>
<keyword evidence="2" id="KW-1185">Reference proteome</keyword>
<dbReference type="Proteomes" id="UP000500857">
    <property type="component" value="Chromosome"/>
</dbReference>
<dbReference type="EMBL" id="CP051167">
    <property type="protein sequence ID" value="QIZ70099.1"/>
    <property type="molecule type" value="Genomic_DNA"/>
</dbReference>
<dbReference type="RefSeq" id="WP_168568256.1">
    <property type="nucleotide sequence ID" value="NZ_CP051167.1"/>
</dbReference>
<evidence type="ECO:0000313" key="2">
    <source>
        <dbReference type="Proteomes" id="UP000500857"/>
    </source>
</evidence>
<organism evidence="1 2">
    <name type="scientific">Oxynema aestuarii AP17</name>
    <dbReference type="NCBI Taxonomy" id="2064643"/>
    <lineage>
        <taxon>Bacteria</taxon>
        <taxon>Bacillati</taxon>
        <taxon>Cyanobacteriota</taxon>
        <taxon>Cyanophyceae</taxon>
        <taxon>Oscillatoriophycideae</taxon>
        <taxon>Oscillatoriales</taxon>
        <taxon>Oscillatoriaceae</taxon>
        <taxon>Oxynema</taxon>
        <taxon>Oxynema aestuarii</taxon>
    </lineage>
</organism>
<reference evidence="1 2" key="1">
    <citation type="submission" date="2020-04" db="EMBL/GenBank/DDBJ databases">
        <authorList>
            <person name="Basu S."/>
            <person name="Maruthanayagam V."/>
            <person name="Chakraborty S."/>
            <person name="Pramanik A."/>
            <person name="Mukherjee J."/>
            <person name="Brink B."/>
        </authorList>
    </citation>
    <scope>NUCLEOTIDE SEQUENCE [LARGE SCALE GENOMIC DNA]</scope>
    <source>
        <strain evidence="1 2">AP17</strain>
    </source>
</reference>
<protein>
    <submittedName>
        <fullName evidence="1">Uncharacterized protein</fullName>
    </submittedName>
</protein>
<dbReference type="KEGG" id="oxy:HCG48_05545"/>
<sequence>MLEENRERALQFIAGIEAEMLDASAYQIANELRRYTRKSYNNLQFAIATLSPQDYRGSQLDLAVDLSGEEIDLAHFIASLSDRVALPGLAAAVDFATAWTAKHSSWSGDLGQAIDDWRKDKFTSFQAALNADASYVDLASNIAAFQVGEILNRSDDRPVSIAKVIRDYHRIRYPEHVRDFIRDELGGAIELNTLSNPQKVEAKIRRSIAIFLAFLEMQRLGKSPDKPEAIERAAKILAATSGVSQNDLLSSSLYFLKYLLHKGELNGVCFKPYKNPFWMFDFAGWGTGEPVRVDRVVPSA</sequence>
<name>A0A6H1TXL0_9CYAN</name>